<sequence>MCSSVFQLLGCLLRAAIKQVSKDLEASHNEALQQQHQRRKDHKKLRFQRGDQSEGPAQYWNNVTNFPALSAEPTLVAAPASPCKEMWSDLARKSASATMQCHSVMSGTPKVAETDTAHRYSSLPITAVASTRASAVTVVAQVKLRLVRAPALVGGVSMQHKVKKTGRTAVPLCSAAFEQSPAFDCGPPDACGVSSTVSPRSEGVVLRKGSSAAETSTSSPRGEDAEEEQKSTSAKLSHSYICTGDTAQCLIGVGGRRDKKNRRKIDGEEDSQREEKEGDRKVGIRSKQSKGAVPPCASCTASGDRGGRTSRRELR</sequence>
<proteinExistence type="predicted"/>
<evidence type="ECO:0000313" key="3">
    <source>
        <dbReference type="Proteomes" id="UP000821866"/>
    </source>
</evidence>
<dbReference type="AlphaFoldDB" id="A0A9J6EG83"/>
<feature type="compositionally biased region" description="Basic and acidic residues" evidence="1">
    <location>
        <begin position="305"/>
        <end position="315"/>
    </location>
</feature>
<dbReference type="EMBL" id="JABSTU010000004">
    <property type="protein sequence ID" value="KAH8033382.1"/>
    <property type="molecule type" value="Genomic_DNA"/>
</dbReference>
<evidence type="ECO:0000313" key="2">
    <source>
        <dbReference type="EMBL" id="KAH8033382.1"/>
    </source>
</evidence>
<feature type="compositionally biased region" description="Basic and acidic residues" evidence="1">
    <location>
        <begin position="273"/>
        <end position="282"/>
    </location>
</feature>
<dbReference type="Proteomes" id="UP000821866">
    <property type="component" value="Chromosome 2"/>
</dbReference>
<feature type="region of interest" description="Disordered" evidence="1">
    <location>
        <begin position="256"/>
        <end position="315"/>
    </location>
</feature>
<organism evidence="2 3">
    <name type="scientific">Rhipicephalus microplus</name>
    <name type="common">Cattle tick</name>
    <name type="synonym">Boophilus microplus</name>
    <dbReference type="NCBI Taxonomy" id="6941"/>
    <lineage>
        <taxon>Eukaryota</taxon>
        <taxon>Metazoa</taxon>
        <taxon>Ecdysozoa</taxon>
        <taxon>Arthropoda</taxon>
        <taxon>Chelicerata</taxon>
        <taxon>Arachnida</taxon>
        <taxon>Acari</taxon>
        <taxon>Parasitiformes</taxon>
        <taxon>Ixodida</taxon>
        <taxon>Ixodoidea</taxon>
        <taxon>Ixodidae</taxon>
        <taxon>Rhipicephalinae</taxon>
        <taxon>Rhipicephalus</taxon>
        <taxon>Boophilus</taxon>
    </lineage>
</organism>
<gene>
    <name evidence="2" type="ORF">HPB51_011571</name>
</gene>
<feature type="region of interest" description="Disordered" evidence="1">
    <location>
        <begin position="28"/>
        <end position="56"/>
    </location>
</feature>
<feature type="compositionally biased region" description="Basic residues" evidence="1">
    <location>
        <begin position="36"/>
        <end position="47"/>
    </location>
</feature>
<accession>A0A9J6EG83</accession>
<reference evidence="2" key="1">
    <citation type="journal article" date="2020" name="Cell">
        <title>Large-Scale Comparative Analyses of Tick Genomes Elucidate Their Genetic Diversity and Vector Capacities.</title>
        <authorList>
            <consortium name="Tick Genome and Microbiome Consortium (TIGMIC)"/>
            <person name="Jia N."/>
            <person name="Wang J."/>
            <person name="Shi W."/>
            <person name="Du L."/>
            <person name="Sun Y."/>
            <person name="Zhan W."/>
            <person name="Jiang J.F."/>
            <person name="Wang Q."/>
            <person name="Zhang B."/>
            <person name="Ji P."/>
            <person name="Bell-Sakyi L."/>
            <person name="Cui X.M."/>
            <person name="Yuan T.T."/>
            <person name="Jiang B.G."/>
            <person name="Yang W.F."/>
            <person name="Lam T.T."/>
            <person name="Chang Q.C."/>
            <person name="Ding S.J."/>
            <person name="Wang X.J."/>
            <person name="Zhu J.G."/>
            <person name="Ruan X.D."/>
            <person name="Zhao L."/>
            <person name="Wei J.T."/>
            <person name="Ye R.Z."/>
            <person name="Que T.C."/>
            <person name="Du C.H."/>
            <person name="Zhou Y.H."/>
            <person name="Cheng J.X."/>
            <person name="Dai P.F."/>
            <person name="Guo W.B."/>
            <person name="Han X.H."/>
            <person name="Huang E.J."/>
            <person name="Li L.F."/>
            <person name="Wei W."/>
            <person name="Gao Y.C."/>
            <person name="Liu J.Z."/>
            <person name="Shao H.Z."/>
            <person name="Wang X."/>
            <person name="Wang C.C."/>
            <person name="Yang T.C."/>
            <person name="Huo Q.B."/>
            <person name="Li W."/>
            <person name="Chen H.Y."/>
            <person name="Chen S.E."/>
            <person name="Zhou L.G."/>
            <person name="Ni X.B."/>
            <person name="Tian J.H."/>
            <person name="Sheng Y."/>
            <person name="Liu T."/>
            <person name="Pan Y.S."/>
            <person name="Xia L.Y."/>
            <person name="Li J."/>
            <person name="Zhao F."/>
            <person name="Cao W.C."/>
        </authorList>
    </citation>
    <scope>NUCLEOTIDE SEQUENCE</scope>
    <source>
        <strain evidence="2">Rmic-2018</strain>
    </source>
</reference>
<protein>
    <submittedName>
        <fullName evidence="2">Uncharacterized protein</fullName>
    </submittedName>
</protein>
<name>A0A9J6EG83_RHIMP</name>
<comment type="caution">
    <text evidence="2">The sequence shown here is derived from an EMBL/GenBank/DDBJ whole genome shotgun (WGS) entry which is preliminary data.</text>
</comment>
<feature type="region of interest" description="Disordered" evidence="1">
    <location>
        <begin position="191"/>
        <end position="236"/>
    </location>
</feature>
<reference evidence="2" key="2">
    <citation type="submission" date="2021-09" db="EMBL/GenBank/DDBJ databases">
        <authorList>
            <person name="Jia N."/>
            <person name="Wang J."/>
            <person name="Shi W."/>
            <person name="Du L."/>
            <person name="Sun Y."/>
            <person name="Zhan W."/>
            <person name="Jiang J."/>
            <person name="Wang Q."/>
            <person name="Zhang B."/>
            <person name="Ji P."/>
            <person name="Sakyi L.B."/>
            <person name="Cui X."/>
            <person name="Yuan T."/>
            <person name="Jiang B."/>
            <person name="Yang W."/>
            <person name="Lam T.T.-Y."/>
            <person name="Chang Q."/>
            <person name="Ding S."/>
            <person name="Wang X."/>
            <person name="Zhu J."/>
            <person name="Ruan X."/>
            <person name="Zhao L."/>
            <person name="Wei J."/>
            <person name="Que T."/>
            <person name="Du C."/>
            <person name="Cheng J."/>
            <person name="Dai P."/>
            <person name="Han X."/>
            <person name="Huang E."/>
            <person name="Gao Y."/>
            <person name="Liu J."/>
            <person name="Shao H."/>
            <person name="Ye R."/>
            <person name="Li L."/>
            <person name="Wei W."/>
            <person name="Wang X."/>
            <person name="Wang C."/>
            <person name="Huo Q."/>
            <person name="Li W."/>
            <person name="Guo W."/>
            <person name="Chen H."/>
            <person name="Chen S."/>
            <person name="Zhou L."/>
            <person name="Zhou L."/>
            <person name="Ni X."/>
            <person name="Tian J."/>
            <person name="Zhou Y."/>
            <person name="Sheng Y."/>
            <person name="Liu T."/>
            <person name="Pan Y."/>
            <person name="Xia L."/>
            <person name="Li J."/>
            <person name="Zhao F."/>
            <person name="Cao W."/>
        </authorList>
    </citation>
    <scope>NUCLEOTIDE SEQUENCE</scope>
    <source>
        <strain evidence="2">Rmic-2018</strain>
        <tissue evidence="2">Larvae</tissue>
    </source>
</reference>
<dbReference type="VEuPathDB" id="VectorBase:LOC119178793"/>
<keyword evidence="3" id="KW-1185">Reference proteome</keyword>
<evidence type="ECO:0000256" key="1">
    <source>
        <dbReference type="SAM" id="MobiDB-lite"/>
    </source>
</evidence>